<evidence type="ECO:0000313" key="2">
    <source>
        <dbReference type="EMBL" id="PTQ49714.1"/>
    </source>
</evidence>
<dbReference type="OMA" id="PICNIEY"/>
<gene>
    <name evidence="2" type="ORF">MARPO_0002s0183</name>
</gene>
<protein>
    <submittedName>
        <fullName evidence="2">Uncharacterized protein</fullName>
    </submittedName>
</protein>
<keyword evidence="3" id="KW-1185">Reference proteome</keyword>
<organism evidence="2 3">
    <name type="scientific">Marchantia polymorpha</name>
    <name type="common">Common liverwort</name>
    <name type="synonym">Marchantia aquatica</name>
    <dbReference type="NCBI Taxonomy" id="3197"/>
    <lineage>
        <taxon>Eukaryota</taxon>
        <taxon>Viridiplantae</taxon>
        <taxon>Streptophyta</taxon>
        <taxon>Embryophyta</taxon>
        <taxon>Marchantiophyta</taxon>
        <taxon>Marchantiopsida</taxon>
        <taxon>Marchantiidae</taxon>
        <taxon>Marchantiales</taxon>
        <taxon>Marchantiaceae</taxon>
        <taxon>Marchantia</taxon>
    </lineage>
</organism>
<feature type="compositionally biased region" description="Polar residues" evidence="1">
    <location>
        <begin position="139"/>
        <end position="149"/>
    </location>
</feature>
<dbReference type="OrthoDB" id="1873431at2759"/>
<feature type="region of interest" description="Disordered" evidence="1">
    <location>
        <begin position="136"/>
        <end position="161"/>
    </location>
</feature>
<dbReference type="EMBL" id="KZ772674">
    <property type="protein sequence ID" value="PTQ49714.1"/>
    <property type="molecule type" value="Genomic_DNA"/>
</dbReference>
<name>A0A2R6XUC8_MARPO</name>
<proteinExistence type="predicted"/>
<evidence type="ECO:0000313" key="3">
    <source>
        <dbReference type="Proteomes" id="UP000244005"/>
    </source>
</evidence>
<dbReference type="Gramene" id="Mp1g26950.1">
    <property type="protein sequence ID" value="Mp1g26950.1.cds"/>
    <property type="gene ID" value="Mp1g26950"/>
</dbReference>
<sequence length="184" mass="20715">MTSFDPHHWKCTPEYIPPIHPPARNVRNKYEGRTNTSTKTVKVAQSFYGILFPHPLTGYKMPGASGQSPAFDDLTTNQYFQGQVRKVGEEVGQGDKKLIPYHPDATRNRPRAESCTDVGLANFDRRNASYIKLKHGRASKSTPKTTNQLFMGPPPKETPGLWHSGICRDRAIWLHRKQQGMAGN</sequence>
<dbReference type="Proteomes" id="UP000244005">
    <property type="component" value="Unassembled WGS sequence"/>
</dbReference>
<dbReference type="AlphaFoldDB" id="A0A2R6XUC8"/>
<reference evidence="3" key="1">
    <citation type="journal article" date="2017" name="Cell">
        <title>Insights into land plant evolution garnered from the Marchantia polymorpha genome.</title>
        <authorList>
            <person name="Bowman J.L."/>
            <person name="Kohchi T."/>
            <person name="Yamato K.T."/>
            <person name="Jenkins J."/>
            <person name="Shu S."/>
            <person name="Ishizaki K."/>
            <person name="Yamaoka S."/>
            <person name="Nishihama R."/>
            <person name="Nakamura Y."/>
            <person name="Berger F."/>
            <person name="Adam C."/>
            <person name="Aki S.S."/>
            <person name="Althoff F."/>
            <person name="Araki T."/>
            <person name="Arteaga-Vazquez M.A."/>
            <person name="Balasubrmanian S."/>
            <person name="Barry K."/>
            <person name="Bauer D."/>
            <person name="Boehm C.R."/>
            <person name="Briginshaw L."/>
            <person name="Caballero-Perez J."/>
            <person name="Catarino B."/>
            <person name="Chen F."/>
            <person name="Chiyoda S."/>
            <person name="Chovatia M."/>
            <person name="Davies K.M."/>
            <person name="Delmans M."/>
            <person name="Demura T."/>
            <person name="Dierschke T."/>
            <person name="Dolan L."/>
            <person name="Dorantes-Acosta A.E."/>
            <person name="Eklund D.M."/>
            <person name="Florent S.N."/>
            <person name="Flores-Sandoval E."/>
            <person name="Fujiyama A."/>
            <person name="Fukuzawa H."/>
            <person name="Galik B."/>
            <person name="Grimanelli D."/>
            <person name="Grimwood J."/>
            <person name="Grossniklaus U."/>
            <person name="Hamada T."/>
            <person name="Haseloff J."/>
            <person name="Hetherington A.J."/>
            <person name="Higo A."/>
            <person name="Hirakawa Y."/>
            <person name="Hundley H.N."/>
            <person name="Ikeda Y."/>
            <person name="Inoue K."/>
            <person name="Inoue S.I."/>
            <person name="Ishida S."/>
            <person name="Jia Q."/>
            <person name="Kakita M."/>
            <person name="Kanazawa T."/>
            <person name="Kawai Y."/>
            <person name="Kawashima T."/>
            <person name="Kennedy M."/>
            <person name="Kinose K."/>
            <person name="Kinoshita T."/>
            <person name="Kohara Y."/>
            <person name="Koide E."/>
            <person name="Komatsu K."/>
            <person name="Kopischke S."/>
            <person name="Kubo M."/>
            <person name="Kyozuka J."/>
            <person name="Lagercrantz U."/>
            <person name="Lin S.S."/>
            <person name="Lindquist E."/>
            <person name="Lipzen A.M."/>
            <person name="Lu C.W."/>
            <person name="De Luna E."/>
            <person name="Martienssen R.A."/>
            <person name="Minamino N."/>
            <person name="Mizutani M."/>
            <person name="Mizutani M."/>
            <person name="Mochizuki N."/>
            <person name="Monte I."/>
            <person name="Mosher R."/>
            <person name="Nagasaki H."/>
            <person name="Nakagami H."/>
            <person name="Naramoto S."/>
            <person name="Nishitani K."/>
            <person name="Ohtani M."/>
            <person name="Okamoto T."/>
            <person name="Okumura M."/>
            <person name="Phillips J."/>
            <person name="Pollak B."/>
            <person name="Reinders A."/>
            <person name="Rovekamp M."/>
            <person name="Sano R."/>
            <person name="Sawa S."/>
            <person name="Schmid M.W."/>
            <person name="Shirakawa M."/>
            <person name="Solano R."/>
            <person name="Spunde A."/>
            <person name="Suetsugu N."/>
            <person name="Sugano S."/>
            <person name="Sugiyama A."/>
            <person name="Sun R."/>
            <person name="Suzuki Y."/>
            <person name="Takenaka M."/>
            <person name="Takezawa D."/>
            <person name="Tomogane H."/>
            <person name="Tsuzuki M."/>
            <person name="Ueda T."/>
            <person name="Umeda M."/>
            <person name="Ward J.M."/>
            <person name="Watanabe Y."/>
            <person name="Yazaki K."/>
            <person name="Yokoyama R."/>
            <person name="Yoshitake Y."/>
            <person name="Yotsui I."/>
            <person name="Zachgo S."/>
            <person name="Schmutz J."/>
        </authorList>
    </citation>
    <scope>NUCLEOTIDE SEQUENCE [LARGE SCALE GENOMIC DNA]</scope>
    <source>
        <strain evidence="3">Tak-1</strain>
    </source>
</reference>
<accession>A0A2R6XUC8</accession>
<evidence type="ECO:0000256" key="1">
    <source>
        <dbReference type="SAM" id="MobiDB-lite"/>
    </source>
</evidence>